<feature type="transmembrane region" description="Helical" evidence="4">
    <location>
        <begin position="289"/>
        <end position="310"/>
    </location>
</feature>
<evidence type="ECO:0000256" key="3">
    <source>
        <dbReference type="ARBA" id="ARBA00023098"/>
    </source>
</evidence>
<evidence type="ECO:0000256" key="1">
    <source>
        <dbReference type="ARBA" id="ARBA00005928"/>
    </source>
</evidence>
<dbReference type="PANTHER" id="PTHR11011">
    <property type="entry name" value="MALE STERILITY PROTEIN 2-RELATED"/>
    <property type="match status" value="1"/>
</dbReference>
<evidence type="ECO:0000256" key="4">
    <source>
        <dbReference type="RuleBase" id="RU363097"/>
    </source>
</evidence>
<sequence length="315" mass="37019">MHSDRLIIRNSNACICNNIEVYNLEGSLTQCLQKLSVIATNEEPIEGWTDNIYGLNGVIAGIALGIIRVMYLDDVNNGDIIPADIVVNGVLAAGWQTYVERKHERPVEAKSGSTDSKGVVRPRTKIYNCVTGNDNPITYQKIYDYSIQVGKHCPPKRSLWVVCHNTTKSKFLYEYYKFLYHLVPAFLIDTYLRAIRRTPRIMDLYRKVHKFATVISYFANGRWHFEKENMRALVKKLSPDDQAMFPCDIAKLNWPDYFWTYIHGLRRHIANEPMDNLEEAKKRHRQMRFVHYFIVAAYYFFWLALIFYIFKWFLF</sequence>
<protein>
    <recommendedName>
        <fullName evidence="4">Fatty acyl-CoA reductase</fullName>
        <ecNumber evidence="4">1.2.1.84</ecNumber>
    </recommendedName>
</protein>
<feature type="domain" description="Thioester reductase (TE)" evidence="6">
    <location>
        <begin position="27"/>
        <end position="89"/>
    </location>
</feature>
<keyword evidence="3 4" id="KW-0443">Lipid metabolism</keyword>
<dbReference type="Pfam" id="PF03015">
    <property type="entry name" value="Sterile"/>
    <property type="match status" value="1"/>
</dbReference>
<keyword evidence="4" id="KW-0521">NADP</keyword>
<dbReference type="AlphaFoldDB" id="A0A8D8L6T6"/>
<dbReference type="EMBL" id="HBUE01239897">
    <property type="protein sequence ID" value="CAG6549004.1"/>
    <property type="molecule type" value="Transcribed_RNA"/>
</dbReference>
<proteinExistence type="inferred from homology"/>
<keyword evidence="4" id="KW-0560">Oxidoreductase</keyword>
<dbReference type="GO" id="GO:0080019">
    <property type="term" value="F:alcohol-forming very long-chain fatty acyl-CoA reductase activity"/>
    <property type="evidence" value="ECO:0007669"/>
    <property type="project" value="InterPro"/>
</dbReference>
<keyword evidence="4" id="KW-0812">Transmembrane</keyword>
<dbReference type="CDD" id="cd09071">
    <property type="entry name" value="FAR_C"/>
    <property type="match status" value="1"/>
</dbReference>
<dbReference type="Gene3D" id="3.40.50.720">
    <property type="entry name" value="NAD(P)-binding Rossmann-like Domain"/>
    <property type="match status" value="1"/>
</dbReference>
<reference evidence="7" key="1">
    <citation type="submission" date="2021-05" db="EMBL/GenBank/DDBJ databases">
        <authorList>
            <person name="Alioto T."/>
            <person name="Alioto T."/>
            <person name="Gomez Garrido J."/>
        </authorList>
    </citation>
    <scope>NUCLEOTIDE SEQUENCE</scope>
</reference>
<evidence type="ECO:0000313" key="7">
    <source>
        <dbReference type="EMBL" id="CAG6601233.1"/>
    </source>
</evidence>
<dbReference type="Pfam" id="PF07993">
    <property type="entry name" value="NAD_binding_4"/>
    <property type="match status" value="1"/>
</dbReference>
<organism evidence="7">
    <name type="scientific">Culex pipiens</name>
    <name type="common">House mosquito</name>
    <dbReference type="NCBI Taxonomy" id="7175"/>
    <lineage>
        <taxon>Eukaryota</taxon>
        <taxon>Metazoa</taxon>
        <taxon>Ecdysozoa</taxon>
        <taxon>Arthropoda</taxon>
        <taxon>Hexapoda</taxon>
        <taxon>Insecta</taxon>
        <taxon>Pterygota</taxon>
        <taxon>Neoptera</taxon>
        <taxon>Endopterygota</taxon>
        <taxon>Diptera</taxon>
        <taxon>Nematocera</taxon>
        <taxon>Culicoidea</taxon>
        <taxon>Culicidae</taxon>
        <taxon>Culicinae</taxon>
        <taxon>Culicini</taxon>
        <taxon>Culex</taxon>
        <taxon>Culex</taxon>
    </lineage>
</organism>
<comment type="similarity">
    <text evidence="1 4">Belongs to the fatty acyl-CoA reductase family.</text>
</comment>
<dbReference type="PANTHER" id="PTHR11011:SF60">
    <property type="entry name" value="FATTY ACYL-COA REDUCTASE-RELATED"/>
    <property type="match status" value="1"/>
</dbReference>
<comment type="catalytic activity">
    <reaction evidence="4">
        <text>a long-chain fatty acyl-CoA + 2 NADPH + 2 H(+) = a long-chain primary fatty alcohol + 2 NADP(+) + CoA</text>
        <dbReference type="Rhea" id="RHEA:52716"/>
        <dbReference type="ChEBI" id="CHEBI:15378"/>
        <dbReference type="ChEBI" id="CHEBI:57287"/>
        <dbReference type="ChEBI" id="CHEBI:57783"/>
        <dbReference type="ChEBI" id="CHEBI:58349"/>
        <dbReference type="ChEBI" id="CHEBI:77396"/>
        <dbReference type="ChEBI" id="CHEBI:83139"/>
        <dbReference type="EC" id="1.2.1.84"/>
    </reaction>
</comment>
<dbReference type="EMBL" id="HBUE01346891">
    <property type="protein sequence ID" value="CAG6601233.1"/>
    <property type="molecule type" value="Transcribed_RNA"/>
</dbReference>
<evidence type="ECO:0000256" key="2">
    <source>
        <dbReference type="ARBA" id="ARBA00022516"/>
    </source>
</evidence>
<dbReference type="GO" id="GO:0102965">
    <property type="term" value="F:alcohol-forming long-chain fatty acyl-CoA reductase activity"/>
    <property type="evidence" value="ECO:0007669"/>
    <property type="project" value="UniProtKB-EC"/>
</dbReference>
<dbReference type="InterPro" id="IPR026055">
    <property type="entry name" value="FAR"/>
</dbReference>
<evidence type="ECO:0000259" key="6">
    <source>
        <dbReference type="Pfam" id="PF07993"/>
    </source>
</evidence>
<accession>A0A8D8L6T6</accession>
<keyword evidence="4" id="KW-1133">Transmembrane helix</keyword>
<feature type="domain" description="Fatty acyl-CoA reductase C-terminal" evidence="5">
    <location>
        <begin position="180"/>
        <end position="272"/>
    </location>
</feature>
<dbReference type="GO" id="GO:0035336">
    <property type="term" value="P:long-chain fatty-acyl-CoA metabolic process"/>
    <property type="evidence" value="ECO:0007669"/>
    <property type="project" value="TreeGrafter"/>
</dbReference>
<keyword evidence="4" id="KW-0472">Membrane</keyword>
<evidence type="ECO:0000259" key="5">
    <source>
        <dbReference type="Pfam" id="PF03015"/>
    </source>
</evidence>
<comment type="function">
    <text evidence="4">Catalyzes the reduction of fatty acyl-CoA to fatty alcohols.</text>
</comment>
<dbReference type="InterPro" id="IPR013120">
    <property type="entry name" value="FAR_NAD-bd"/>
</dbReference>
<name>A0A8D8L6T6_CULPI</name>
<dbReference type="GO" id="GO:0005777">
    <property type="term" value="C:peroxisome"/>
    <property type="evidence" value="ECO:0007669"/>
    <property type="project" value="TreeGrafter"/>
</dbReference>
<keyword evidence="2 4" id="KW-0444">Lipid biosynthesis</keyword>
<dbReference type="EC" id="1.2.1.84" evidence="4"/>
<dbReference type="InterPro" id="IPR033640">
    <property type="entry name" value="FAR_C"/>
</dbReference>